<dbReference type="Pfam" id="PF00583">
    <property type="entry name" value="Acetyltransf_1"/>
    <property type="match status" value="1"/>
</dbReference>
<dbReference type="SUPFAM" id="SSF55729">
    <property type="entry name" value="Acyl-CoA N-acyltransferases (Nat)"/>
    <property type="match status" value="1"/>
</dbReference>
<proteinExistence type="predicted"/>
<dbReference type="Proteomes" id="UP000219621">
    <property type="component" value="Unassembled WGS sequence"/>
</dbReference>
<dbReference type="EMBL" id="OCNJ01000001">
    <property type="protein sequence ID" value="SOD90332.1"/>
    <property type="molecule type" value="Genomic_DNA"/>
</dbReference>
<sequence length="226" mass="24796">MMIVRELPGHGPAIDRLVEKSFGPDRATKTVYRLRDGVPSVAALNLVAVEGAEVIGTIRFWPIVIGPRRVSAVLLGPIAIEEKYRSLRIGTQLMRAALERCREEGHEIVILVGDEPYYRRFGFRRDLAVNLDLPGPVDLDRFLGLELVEGALSGVTGMIDKPTAEELEPQVSVPVLPGAAKKQVWVRRAWAEKDQRTGTDGLGTVLFFDPALLPAAAPAEDRRLSA</sequence>
<feature type="domain" description="N-acetyltransferase" evidence="1">
    <location>
        <begin position="2"/>
        <end position="144"/>
    </location>
</feature>
<reference evidence="2 3" key="1">
    <citation type="submission" date="2017-09" db="EMBL/GenBank/DDBJ databases">
        <authorList>
            <person name="Ehlers B."/>
            <person name="Leendertz F.H."/>
        </authorList>
    </citation>
    <scope>NUCLEOTIDE SEQUENCE [LARGE SCALE GENOMIC DNA]</scope>
    <source>
        <strain evidence="2 3">USBA 140</strain>
    </source>
</reference>
<dbReference type="InterPro" id="IPR000182">
    <property type="entry name" value="GNAT_dom"/>
</dbReference>
<evidence type="ECO:0000313" key="3">
    <source>
        <dbReference type="Proteomes" id="UP000219621"/>
    </source>
</evidence>
<dbReference type="RefSeq" id="WP_097277398.1">
    <property type="nucleotide sequence ID" value="NZ_OCNJ01000001.1"/>
</dbReference>
<dbReference type="InterPro" id="IPR016181">
    <property type="entry name" value="Acyl_CoA_acyltransferase"/>
</dbReference>
<accession>A0A286G4B8</accession>
<name>A0A286G4B8_9PROT</name>
<keyword evidence="3" id="KW-1185">Reference proteome</keyword>
<organism evidence="2 3">
    <name type="scientific">Caenispirillum bisanense</name>
    <dbReference type="NCBI Taxonomy" id="414052"/>
    <lineage>
        <taxon>Bacteria</taxon>
        <taxon>Pseudomonadati</taxon>
        <taxon>Pseudomonadota</taxon>
        <taxon>Alphaproteobacteria</taxon>
        <taxon>Rhodospirillales</taxon>
        <taxon>Novispirillaceae</taxon>
        <taxon>Caenispirillum</taxon>
    </lineage>
</organism>
<dbReference type="CDD" id="cd04301">
    <property type="entry name" value="NAT_SF"/>
    <property type="match status" value="1"/>
</dbReference>
<dbReference type="Gene3D" id="3.40.630.30">
    <property type="match status" value="1"/>
</dbReference>
<dbReference type="GO" id="GO:0016747">
    <property type="term" value="F:acyltransferase activity, transferring groups other than amino-acyl groups"/>
    <property type="evidence" value="ECO:0007669"/>
    <property type="project" value="InterPro"/>
</dbReference>
<gene>
    <name evidence="2" type="ORF">SAMN05421508_101516</name>
</gene>
<protein>
    <submittedName>
        <fullName evidence="2">Predicted N-acetyltransferase YhbS</fullName>
    </submittedName>
</protein>
<dbReference type="AlphaFoldDB" id="A0A286G4B8"/>
<evidence type="ECO:0000259" key="1">
    <source>
        <dbReference type="PROSITE" id="PS51186"/>
    </source>
</evidence>
<dbReference type="OrthoDB" id="9815099at2"/>
<evidence type="ECO:0000313" key="2">
    <source>
        <dbReference type="EMBL" id="SOD90332.1"/>
    </source>
</evidence>
<dbReference type="PROSITE" id="PS51186">
    <property type="entry name" value="GNAT"/>
    <property type="match status" value="1"/>
</dbReference>
<keyword evidence="2" id="KW-0808">Transferase</keyword>